<feature type="region of interest" description="Disordered" evidence="1">
    <location>
        <begin position="1"/>
        <end position="39"/>
    </location>
</feature>
<evidence type="ECO:0000313" key="2">
    <source>
        <dbReference type="EMBL" id="TFC16817.1"/>
    </source>
</evidence>
<sequence length="137" mass="15167">MPRPPKPGGAVFEPRSLATNRKKFGNSSSRLTSTNVESPQQAAAEVQHAIANRIREYLLDQNADLKSYCSRATLPAGLNYERFQRINRGETMITLTDLMYWANVIPGLVTFIAATMDTITSDAHFEPSDGAVKRQVP</sequence>
<dbReference type="Proteomes" id="UP000298412">
    <property type="component" value="Unassembled WGS sequence"/>
</dbReference>
<proteinExistence type="predicted"/>
<feature type="compositionally biased region" description="Polar residues" evidence="1">
    <location>
        <begin position="25"/>
        <end position="39"/>
    </location>
</feature>
<evidence type="ECO:0000256" key="1">
    <source>
        <dbReference type="SAM" id="MobiDB-lite"/>
    </source>
</evidence>
<keyword evidence="3" id="KW-1185">Reference proteome</keyword>
<organism evidence="2 3">
    <name type="scientific">Cryobacterium algoritolerans</name>
    <dbReference type="NCBI Taxonomy" id="1259184"/>
    <lineage>
        <taxon>Bacteria</taxon>
        <taxon>Bacillati</taxon>
        <taxon>Actinomycetota</taxon>
        <taxon>Actinomycetes</taxon>
        <taxon>Micrococcales</taxon>
        <taxon>Microbacteriaceae</taxon>
        <taxon>Cryobacterium</taxon>
    </lineage>
</organism>
<evidence type="ECO:0000313" key="3">
    <source>
        <dbReference type="Proteomes" id="UP000298412"/>
    </source>
</evidence>
<dbReference type="AlphaFoldDB" id="A0A4R8WVJ3"/>
<dbReference type="RefSeq" id="WP_134566388.1">
    <property type="nucleotide sequence ID" value="NZ_SOFP01000035.1"/>
</dbReference>
<accession>A0A4R8WVJ3</accession>
<comment type="caution">
    <text evidence="2">The sequence shown here is derived from an EMBL/GenBank/DDBJ whole genome shotgun (WGS) entry which is preliminary data.</text>
</comment>
<gene>
    <name evidence="2" type="ORF">E3O19_06720</name>
</gene>
<dbReference type="EMBL" id="SOFP01000035">
    <property type="protein sequence ID" value="TFC16817.1"/>
    <property type="molecule type" value="Genomic_DNA"/>
</dbReference>
<dbReference type="OrthoDB" id="5116672at2"/>
<name>A0A4R8WVJ3_9MICO</name>
<protein>
    <submittedName>
        <fullName evidence="2">Uncharacterized protein</fullName>
    </submittedName>
</protein>
<reference evidence="2 3" key="1">
    <citation type="submission" date="2019-03" db="EMBL/GenBank/DDBJ databases">
        <title>Genomics of glacier-inhabiting Cryobacterium strains.</title>
        <authorList>
            <person name="Liu Q."/>
            <person name="Xin Y.-H."/>
        </authorList>
    </citation>
    <scope>NUCLEOTIDE SEQUENCE [LARGE SCALE GENOMIC DNA]</scope>
    <source>
        <strain evidence="2 3">MDT1-3</strain>
    </source>
</reference>